<name>A0AAV7JLY0_9METZ</name>
<evidence type="ECO:0000313" key="2">
    <source>
        <dbReference type="EMBL" id="KAI6649451.1"/>
    </source>
</evidence>
<evidence type="ECO:0000313" key="3">
    <source>
        <dbReference type="Proteomes" id="UP001165289"/>
    </source>
</evidence>
<dbReference type="AlphaFoldDB" id="A0AAV7JLY0"/>
<dbReference type="EMBL" id="JAKMXF010000321">
    <property type="protein sequence ID" value="KAI6649451.1"/>
    <property type="molecule type" value="Genomic_DNA"/>
</dbReference>
<feature type="transmembrane region" description="Helical" evidence="1">
    <location>
        <begin position="7"/>
        <end position="29"/>
    </location>
</feature>
<feature type="transmembrane region" description="Helical" evidence="1">
    <location>
        <begin position="104"/>
        <end position="124"/>
    </location>
</feature>
<keyword evidence="1" id="KW-0472">Membrane</keyword>
<evidence type="ECO:0000256" key="1">
    <source>
        <dbReference type="SAM" id="Phobius"/>
    </source>
</evidence>
<dbReference type="Proteomes" id="UP001165289">
    <property type="component" value="Unassembled WGS sequence"/>
</dbReference>
<feature type="transmembrane region" description="Helical" evidence="1">
    <location>
        <begin position="72"/>
        <end position="92"/>
    </location>
</feature>
<comment type="caution">
    <text evidence="2">The sequence shown here is derived from an EMBL/GenBank/DDBJ whole genome shotgun (WGS) entry which is preliminary data.</text>
</comment>
<reference evidence="2 3" key="1">
    <citation type="journal article" date="2023" name="BMC Biol.">
        <title>The compact genome of the sponge Oopsacas minuta (Hexactinellida) is lacking key metazoan core genes.</title>
        <authorList>
            <person name="Santini S."/>
            <person name="Schenkelaars Q."/>
            <person name="Jourda C."/>
            <person name="Duchesne M."/>
            <person name="Belahbib H."/>
            <person name="Rocher C."/>
            <person name="Selva M."/>
            <person name="Riesgo A."/>
            <person name="Vervoort M."/>
            <person name="Leys S.P."/>
            <person name="Kodjabachian L."/>
            <person name="Le Bivic A."/>
            <person name="Borchiellini C."/>
            <person name="Claverie J.M."/>
            <person name="Renard E."/>
        </authorList>
    </citation>
    <scope>NUCLEOTIDE SEQUENCE [LARGE SCALE GENOMIC DNA]</scope>
    <source>
        <strain evidence="2">SPO-2</strain>
    </source>
</reference>
<keyword evidence="3" id="KW-1185">Reference proteome</keyword>
<sequence length="179" mass="20557">MNQSQGMLFFLFFSFELSYCSTINIFGFLNLFYNSDDILISIGSNCTLQTGTFLGNAYDTRFGMIALNALSIFREFSFCMMIWFFGASLLHLSFAARNQLKMRTVLHFILLGIVINIAFTIIRLIPSTSIFGKIAQSLMDQISLFIVLYIANKKFFPVMNSRVIDAYHLHNPKLQHQQK</sequence>
<keyword evidence="1" id="KW-1133">Transmembrane helix</keyword>
<gene>
    <name evidence="2" type="ORF">LOD99_11816</name>
</gene>
<accession>A0AAV7JLY0</accession>
<organism evidence="2 3">
    <name type="scientific">Oopsacas minuta</name>
    <dbReference type="NCBI Taxonomy" id="111878"/>
    <lineage>
        <taxon>Eukaryota</taxon>
        <taxon>Metazoa</taxon>
        <taxon>Porifera</taxon>
        <taxon>Hexactinellida</taxon>
        <taxon>Hexasterophora</taxon>
        <taxon>Lyssacinosida</taxon>
        <taxon>Leucopsacidae</taxon>
        <taxon>Oopsacas</taxon>
    </lineage>
</organism>
<keyword evidence="1" id="KW-0812">Transmembrane</keyword>
<proteinExistence type="predicted"/>
<protein>
    <submittedName>
        <fullName evidence="2">Uncharacterized protein</fullName>
    </submittedName>
</protein>